<keyword evidence="2" id="KW-0732">Signal</keyword>
<feature type="compositionally biased region" description="Polar residues" evidence="1">
    <location>
        <begin position="130"/>
        <end position="146"/>
    </location>
</feature>
<feature type="region of interest" description="Disordered" evidence="1">
    <location>
        <begin position="99"/>
        <end position="146"/>
    </location>
</feature>
<feature type="chain" id="PRO_5040485660" evidence="2">
    <location>
        <begin position="16"/>
        <end position="146"/>
    </location>
</feature>
<gene>
    <name evidence="3" type="ORF">AWRI4233_LOCUS5169</name>
</gene>
<feature type="compositionally biased region" description="Low complexity" evidence="1">
    <location>
        <begin position="103"/>
        <end position="117"/>
    </location>
</feature>
<proteinExistence type="predicted"/>
<keyword evidence="4" id="KW-1185">Reference proteome</keyword>
<dbReference type="OrthoDB" id="10031947at2759"/>
<accession>A0A9N8JY30</accession>
<feature type="signal peptide" evidence="2">
    <location>
        <begin position="1"/>
        <end position="15"/>
    </location>
</feature>
<reference evidence="3" key="1">
    <citation type="submission" date="2020-06" db="EMBL/GenBank/DDBJ databases">
        <authorList>
            <person name="Onetto C."/>
        </authorList>
    </citation>
    <scope>NUCLEOTIDE SEQUENCE</scope>
</reference>
<evidence type="ECO:0000313" key="3">
    <source>
        <dbReference type="EMBL" id="CAD0095379.1"/>
    </source>
</evidence>
<organism evidence="3 4">
    <name type="scientific">Aureobasidium mustum</name>
    <dbReference type="NCBI Taxonomy" id="2773714"/>
    <lineage>
        <taxon>Eukaryota</taxon>
        <taxon>Fungi</taxon>
        <taxon>Dikarya</taxon>
        <taxon>Ascomycota</taxon>
        <taxon>Pezizomycotina</taxon>
        <taxon>Dothideomycetes</taxon>
        <taxon>Dothideomycetidae</taxon>
        <taxon>Dothideales</taxon>
        <taxon>Saccotheciaceae</taxon>
        <taxon>Aureobasidium</taxon>
    </lineage>
</organism>
<protein>
    <submittedName>
        <fullName evidence="3">Uncharacterized protein</fullName>
    </submittedName>
</protein>
<dbReference type="AlphaFoldDB" id="A0A9N8JY30"/>
<evidence type="ECO:0000256" key="2">
    <source>
        <dbReference type="SAM" id="SignalP"/>
    </source>
</evidence>
<evidence type="ECO:0000256" key="1">
    <source>
        <dbReference type="SAM" id="MobiDB-lite"/>
    </source>
</evidence>
<comment type="caution">
    <text evidence="3">The sequence shown here is derived from an EMBL/GenBank/DDBJ whole genome shotgun (WGS) entry which is preliminary data.</text>
</comment>
<name>A0A9N8JY30_9PEZI</name>
<sequence>MWFLAVLLFASCTFSQSFAPGSVLVYTSDSSTYFVTDAGTTTLEASLTICSNISQTVLTSTVFEPTLTITVNQQTSSAQQPTGFNTVVTKNGFENGTSIPFNSSASTSSVSADVVQSGPYQPRTGDSYLYVSQSPDQETKLTSTPV</sequence>
<evidence type="ECO:0000313" key="4">
    <source>
        <dbReference type="Proteomes" id="UP000714618"/>
    </source>
</evidence>
<dbReference type="EMBL" id="CAIJEO010000006">
    <property type="protein sequence ID" value="CAD0095379.1"/>
    <property type="molecule type" value="Genomic_DNA"/>
</dbReference>
<dbReference type="Proteomes" id="UP000714618">
    <property type="component" value="Unassembled WGS sequence"/>
</dbReference>